<dbReference type="RefSeq" id="XP_007768838.1">
    <property type="nucleotide sequence ID" value="XM_007770648.1"/>
</dbReference>
<keyword evidence="2 3" id="KW-0378">Hydrolase</keyword>
<feature type="domain" description="Carboxylesterase type B" evidence="4">
    <location>
        <begin position="32"/>
        <end position="526"/>
    </location>
</feature>
<dbReference type="OMA" id="GKFHAVP"/>
<dbReference type="InterPro" id="IPR050309">
    <property type="entry name" value="Type-B_Carboxylest/Lipase"/>
</dbReference>
<evidence type="ECO:0000256" key="3">
    <source>
        <dbReference type="RuleBase" id="RU361235"/>
    </source>
</evidence>
<protein>
    <recommendedName>
        <fullName evidence="3">Carboxylic ester hydrolase</fullName>
        <ecNumber evidence="3">3.1.1.-</ecNumber>
    </recommendedName>
</protein>
<dbReference type="Pfam" id="PF00135">
    <property type="entry name" value="COesterase"/>
    <property type="match status" value="1"/>
</dbReference>
<keyword evidence="6" id="KW-1185">Reference proteome</keyword>
<dbReference type="PANTHER" id="PTHR11559">
    <property type="entry name" value="CARBOXYLESTERASE"/>
    <property type="match status" value="1"/>
</dbReference>
<dbReference type="EMBL" id="JH711578">
    <property type="protein sequence ID" value="EIW81523.1"/>
    <property type="molecule type" value="Genomic_DNA"/>
</dbReference>
<organism evidence="5 6">
    <name type="scientific">Coniophora puteana (strain RWD-64-598)</name>
    <name type="common">Brown rot fungus</name>
    <dbReference type="NCBI Taxonomy" id="741705"/>
    <lineage>
        <taxon>Eukaryota</taxon>
        <taxon>Fungi</taxon>
        <taxon>Dikarya</taxon>
        <taxon>Basidiomycota</taxon>
        <taxon>Agaricomycotina</taxon>
        <taxon>Agaricomycetes</taxon>
        <taxon>Agaricomycetidae</taxon>
        <taxon>Boletales</taxon>
        <taxon>Coniophorineae</taxon>
        <taxon>Coniophoraceae</taxon>
        <taxon>Coniophora</taxon>
    </lineage>
</organism>
<evidence type="ECO:0000313" key="5">
    <source>
        <dbReference type="EMBL" id="EIW81523.1"/>
    </source>
</evidence>
<comment type="caution">
    <text evidence="5">The sequence shown here is derived from an EMBL/GenBank/DDBJ whole genome shotgun (WGS) entry which is preliminary data.</text>
</comment>
<name>A0A5M3MQS0_CONPW</name>
<dbReference type="OrthoDB" id="408631at2759"/>
<dbReference type="PROSITE" id="PS00122">
    <property type="entry name" value="CARBOXYLESTERASE_B_1"/>
    <property type="match status" value="1"/>
</dbReference>
<gene>
    <name evidence="5" type="ORF">CONPUDRAFT_154060</name>
</gene>
<feature type="chain" id="PRO_5024468724" description="Carboxylic ester hydrolase" evidence="3">
    <location>
        <begin position="22"/>
        <end position="557"/>
    </location>
</feature>
<dbReference type="AlphaFoldDB" id="A0A5M3MQS0"/>
<accession>A0A5M3MQS0</accession>
<dbReference type="Gene3D" id="3.40.50.1820">
    <property type="entry name" value="alpha/beta hydrolase"/>
    <property type="match status" value="1"/>
</dbReference>
<comment type="similarity">
    <text evidence="1 3">Belongs to the type-B carboxylesterase/lipase family.</text>
</comment>
<dbReference type="InterPro" id="IPR019826">
    <property type="entry name" value="Carboxylesterase_B_AS"/>
</dbReference>
<evidence type="ECO:0000313" key="6">
    <source>
        <dbReference type="Proteomes" id="UP000053558"/>
    </source>
</evidence>
<dbReference type="GO" id="GO:0016787">
    <property type="term" value="F:hydrolase activity"/>
    <property type="evidence" value="ECO:0007669"/>
    <property type="project" value="UniProtKB-KW"/>
</dbReference>
<dbReference type="EC" id="3.1.1.-" evidence="3"/>
<keyword evidence="3" id="KW-0732">Signal</keyword>
<dbReference type="Proteomes" id="UP000053558">
    <property type="component" value="Unassembled WGS sequence"/>
</dbReference>
<dbReference type="KEGG" id="cput:CONPUDRAFT_154060"/>
<evidence type="ECO:0000259" key="4">
    <source>
        <dbReference type="Pfam" id="PF00135"/>
    </source>
</evidence>
<dbReference type="InterPro" id="IPR029058">
    <property type="entry name" value="AB_hydrolase_fold"/>
</dbReference>
<evidence type="ECO:0000256" key="2">
    <source>
        <dbReference type="ARBA" id="ARBA00022801"/>
    </source>
</evidence>
<dbReference type="GeneID" id="19203210"/>
<dbReference type="SUPFAM" id="SSF53474">
    <property type="entry name" value="alpha/beta-Hydrolases"/>
    <property type="match status" value="1"/>
</dbReference>
<reference evidence="6" key="1">
    <citation type="journal article" date="2012" name="Science">
        <title>The Paleozoic origin of enzymatic lignin decomposition reconstructed from 31 fungal genomes.</title>
        <authorList>
            <person name="Floudas D."/>
            <person name="Binder M."/>
            <person name="Riley R."/>
            <person name="Barry K."/>
            <person name="Blanchette R.A."/>
            <person name="Henrissat B."/>
            <person name="Martinez A.T."/>
            <person name="Otillar R."/>
            <person name="Spatafora J.W."/>
            <person name="Yadav J.S."/>
            <person name="Aerts A."/>
            <person name="Benoit I."/>
            <person name="Boyd A."/>
            <person name="Carlson A."/>
            <person name="Copeland A."/>
            <person name="Coutinho P.M."/>
            <person name="de Vries R.P."/>
            <person name="Ferreira P."/>
            <person name="Findley K."/>
            <person name="Foster B."/>
            <person name="Gaskell J."/>
            <person name="Glotzer D."/>
            <person name="Gorecki P."/>
            <person name="Heitman J."/>
            <person name="Hesse C."/>
            <person name="Hori C."/>
            <person name="Igarashi K."/>
            <person name="Jurgens J.A."/>
            <person name="Kallen N."/>
            <person name="Kersten P."/>
            <person name="Kohler A."/>
            <person name="Kuees U."/>
            <person name="Kumar T.K.A."/>
            <person name="Kuo A."/>
            <person name="LaButti K."/>
            <person name="Larrondo L.F."/>
            <person name="Lindquist E."/>
            <person name="Ling A."/>
            <person name="Lombard V."/>
            <person name="Lucas S."/>
            <person name="Lundell T."/>
            <person name="Martin R."/>
            <person name="McLaughlin D.J."/>
            <person name="Morgenstern I."/>
            <person name="Morin E."/>
            <person name="Murat C."/>
            <person name="Nagy L.G."/>
            <person name="Nolan M."/>
            <person name="Ohm R.A."/>
            <person name="Patyshakuliyeva A."/>
            <person name="Rokas A."/>
            <person name="Ruiz-Duenas F.J."/>
            <person name="Sabat G."/>
            <person name="Salamov A."/>
            <person name="Samejima M."/>
            <person name="Schmutz J."/>
            <person name="Slot J.C."/>
            <person name="St John F."/>
            <person name="Stenlid J."/>
            <person name="Sun H."/>
            <person name="Sun S."/>
            <person name="Syed K."/>
            <person name="Tsang A."/>
            <person name="Wiebenga A."/>
            <person name="Young D."/>
            <person name="Pisabarro A."/>
            <person name="Eastwood D.C."/>
            <person name="Martin F."/>
            <person name="Cullen D."/>
            <person name="Grigoriev I.V."/>
            <person name="Hibbett D.S."/>
        </authorList>
    </citation>
    <scope>NUCLEOTIDE SEQUENCE [LARGE SCALE GENOMIC DNA]</scope>
    <source>
        <strain evidence="6">RWD-64-598 SS2</strain>
    </source>
</reference>
<sequence length="557" mass="60046">MILHLALSVLSIVIGASLVAATPTPVVVNRASPTVQLDNATVTGVAGQTTNSWLGIPFAQPPVGSLRFQLPQPLPSYNASFSATAYGPSCPQQAISVPLPSVLPAEAVSVIDNLTNWISGLTTPSSEDCLTINICAPAHATPDSKLPVLAWIYGGGFEIGSSDTYSGTTIVDRAVELDVPAIYVSMNYRVTAFGFLASKEVQDAGVGNLGLQDQRLALKWIQQYISNFGGDPTKVTIWGESAGAISVSLQMLTNGGNTEGLFRAAFMQSGSPIPVGDITHGQPYYDFLVNETGCASSDDTLECLRGVEYETLMDAINQTPNIFDYQSLILAWLPRADGVFLTDDPQQLVLQGSVADIPFVTGDCDDEGTLFSLSTLNITNSDDSGLYSWLKTYWLPNATESQIEAAMALYPPDPADGSPFNTSDLYALTPEYKRIAAFQGDAIFQGPRRFFLEHQSSKQSTWAFLSKRFKSVPVLGSFHGTDTVNVYNGGDMADYLVRFATNLDPNGDTGIEWPQYTVNSPNLLTFLDGLVPLEITQDTYRVEAMEGITNLTLEYPI</sequence>
<dbReference type="InterPro" id="IPR002018">
    <property type="entry name" value="CarbesteraseB"/>
</dbReference>
<feature type="signal peptide" evidence="3">
    <location>
        <begin position="1"/>
        <end position="21"/>
    </location>
</feature>
<proteinExistence type="inferred from homology"/>
<evidence type="ECO:0000256" key="1">
    <source>
        <dbReference type="ARBA" id="ARBA00005964"/>
    </source>
</evidence>